<evidence type="ECO:0000313" key="4">
    <source>
        <dbReference type="Proteomes" id="UP000243904"/>
    </source>
</evidence>
<dbReference type="AlphaFoldDB" id="A0A1H1THY3"/>
<dbReference type="NCBIfam" id="TIGR03807">
    <property type="entry name" value="RR_fam_repeat"/>
    <property type="match status" value="4"/>
</dbReference>
<keyword evidence="4" id="KW-1185">Reference proteome</keyword>
<dbReference type="InterPro" id="IPR006311">
    <property type="entry name" value="TAT_signal"/>
</dbReference>
<keyword evidence="1" id="KW-0677">Repeat</keyword>
<dbReference type="Proteomes" id="UP000243904">
    <property type="component" value="Chromosome I"/>
</dbReference>
<reference evidence="4" key="1">
    <citation type="submission" date="2016-10" db="EMBL/GenBank/DDBJ databases">
        <authorList>
            <person name="Varghese N."/>
            <person name="Submissions S."/>
        </authorList>
    </citation>
    <scope>NUCLEOTIDE SEQUENCE [LARGE SCALE GENOMIC DNA]</scope>
    <source>
        <strain evidence="4">GAS369</strain>
    </source>
</reference>
<dbReference type="SMART" id="SM00710">
    <property type="entry name" value="PbH1"/>
    <property type="match status" value="7"/>
</dbReference>
<dbReference type="Pfam" id="PF13229">
    <property type="entry name" value="Beta_helix"/>
    <property type="match status" value="2"/>
</dbReference>
<evidence type="ECO:0000259" key="2">
    <source>
        <dbReference type="Pfam" id="PF13229"/>
    </source>
</evidence>
<dbReference type="Gene3D" id="2.160.20.10">
    <property type="entry name" value="Single-stranded right-handed beta-helix, Pectin lyase-like"/>
    <property type="match status" value="1"/>
</dbReference>
<evidence type="ECO:0000256" key="1">
    <source>
        <dbReference type="ARBA" id="ARBA00022737"/>
    </source>
</evidence>
<feature type="domain" description="Right handed beta helix" evidence="2">
    <location>
        <begin position="128"/>
        <end position="209"/>
    </location>
</feature>
<name>A0A1H1THY3_9BRAD</name>
<dbReference type="InterPro" id="IPR051550">
    <property type="entry name" value="SCF-Subunits/Alg-Epimerases"/>
</dbReference>
<dbReference type="SUPFAM" id="SSF51126">
    <property type="entry name" value="Pectin lyase-like"/>
    <property type="match status" value="1"/>
</dbReference>
<accession>A0A1H1THY3</accession>
<dbReference type="EMBL" id="LT629750">
    <property type="protein sequence ID" value="SDS59823.1"/>
    <property type="molecule type" value="Genomic_DNA"/>
</dbReference>
<sequence length="456" mass="46698">MDVNRRHLIGASVTGVAGALAISPDAAHAAPLTSVLGRDATQYGVRPGNPDDQTRTLQRAIDEATRAQMPLALPPGVYRTGMLHLQNGTQLVGVRGATKLVFNGGASMLLGEGAGSVGLTGLTLDGGGVPLPPRRGLVHCLGGRDIRIVDCEITGSGGAGVWFEQVSGDVSGNIITHTASTAIVSFDAQGLSVSRNTIVGTSDNGIEILRTAIGDDGTLVADNRIEDIKAGPGGSGQYGNAINAFRAGNVIVRGNRIRNCDYSAVRGNSASNIQITGNSVSDVREVALYSEFSFEGAVIANNTVDGAAFGVSVCNFNEGGRLAVVQGNLIRNLLPKRPIGTAPDDDAGVGIYVEADSSVTGNVIENAPSFGIITGWGKYLRDVVISGNVIRKAFVGIGVSVASGAGTVLVNTNVISETPRGAVVGLDRARPITPDLAADGAPRFAQVVIGTNAVRS</sequence>
<dbReference type="InterPro" id="IPR039448">
    <property type="entry name" value="Beta_helix"/>
</dbReference>
<dbReference type="RefSeq" id="WP_146687480.1">
    <property type="nucleotide sequence ID" value="NZ_LT629750.1"/>
</dbReference>
<dbReference type="PROSITE" id="PS51318">
    <property type="entry name" value="TAT"/>
    <property type="match status" value="1"/>
</dbReference>
<dbReference type="InterPro" id="IPR022444">
    <property type="entry name" value="Cofactor-bd_rpt"/>
</dbReference>
<dbReference type="InterPro" id="IPR012334">
    <property type="entry name" value="Pectin_lyas_fold"/>
</dbReference>
<feature type="domain" description="Right handed beta helix" evidence="2">
    <location>
        <begin position="216"/>
        <end position="378"/>
    </location>
</feature>
<gene>
    <name evidence="3" type="ORF">SAMN05444158_2556</name>
</gene>
<dbReference type="NCBIfam" id="TIGR03808">
    <property type="entry name" value="RR_plus_rpt_1"/>
    <property type="match status" value="1"/>
</dbReference>
<protein>
    <submittedName>
        <fullName evidence="3">Twin-arg-translocated uncharacterized repeat-containing protein</fullName>
    </submittedName>
</protein>
<dbReference type="InterPro" id="IPR022388">
    <property type="entry name" value="CHP03808"/>
</dbReference>
<dbReference type="InterPro" id="IPR006626">
    <property type="entry name" value="PbH1"/>
</dbReference>
<dbReference type="PANTHER" id="PTHR22990">
    <property type="entry name" value="F-BOX ONLY PROTEIN"/>
    <property type="match status" value="1"/>
</dbReference>
<organism evidence="3 4">
    <name type="scientific">Bradyrhizobium canariense</name>
    <dbReference type="NCBI Taxonomy" id="255045"/>
    <lineage>
        <taxon>Bacteria</taxon>
        <taxon>Pseudomonadati</taxon>
        <taxon>Pseudomonadota</taxon>
        <taxon>Alphaproteobacteria</taxon>
        <taxon>Hyphomicrobiales</taxon>
        <taxon>Nitrobacteraceae</taxon>
        <taxon>Bradyrhizobium</taxon>
    </lineage>
</organism>
<dbReference type="InterPro" id="IPR011050">
    <property type="entry name" value="Pectin_lyase_fold/virulence"/>
</dbReference>
<dbReference type="PANTHER" id="PTHR22990:SF15">
    <property type="entry name" value="F-BOX ONLY PROTEIN 10"/>
    <property type="match status" value="1"/>
</dbReference>
<proteinExistence type="predicted"/>
<evidence type="ECO:0000313" key="3">
    <source>
        <dbReference type="EMBL" id="SDS59823.1"/>
    </source>
</evidence>